<dbReference type="FunCoup" id="A0A1Q3ASK8">
    <property type="interactions" value="232"/>
</dbReference>
<dbReference type="InParanoid" id="A0A1Q3ASK8"/>
<accession>A0A1Q3ASK8</accession>
<dbReference type="AlphaFoldDB" id="A0A1Q3ASK8"/>
<protein>
    <submittedName>
        <fullName evidence="1">WI12 domain-containing protein</fullName>
    </submittedName>
</protein>
<feature type="non-terminal residue" evidence="1">
    <location>
        <position position="1"/>
    </location>
</feature>
<dbReference type="OrthoDB" id="667779at2759"/>
<dbReference type="SUPFAM" id="SSF54427">
    <property type="entry name" value="NTF2-like"/>
    <property type="match status" value="1"/>
</dbReference>
<sequence>SHTINYKARMEIQEQENKRVVTALYEALINKDVNTVHSLLAPDIDWWFHGPPTHQHLMHILNGSSSSLKDSFIFIPQSVAAFESTVLVEGDNKEGSVSWVHAWTLSDGIIKQVKEYFNTGVTVTRFGVSEAVSQSPPLVVKSP</sequence>
<dbReference type="InterPro" id="IPR009798">
    <property type="entry name" value="Wun1-like"/>
</dbReference>
<evidence type="ECO:0000313" key="1">
    <source>
        <dbReference type="EMBL" id="GAV58654.1"/>
    </source>
</evidence>
<dbReference type="PANTHER" id="PTHR33703">
    <property type="entry name" value="OS07G0691300 PROTEIN"/>
    <property type="match status" value="1"/>
</dbReference>
<dbReference type="EMBL" id="BDDD01000079">
    <property type="protein sequence ID" value="GAV58654.1"/>
    <property type="molecule type" value="Genomic_DNA"/>
</dbReference>
<organism evidence="1 2">
    <name type="scientific">Cephalotus follicularis</name>
    <name type="common">Albany pitcher plant</name>
    <dbReference type="NCBI Taxonomy" id="3775"/>
    <lineage>
        <taxon>Eukaryota</taxon>
        <taxon>Viridiplantae</taxon>
        <taxon>Streptophyta</taxon>
        <taxon>Embryophyta</taxon>
        <taxon>Tracheophyta</taxon>
        <taxon>Spermatophyta</taxon>
        <taxon>Magnoliopsida</taxon>
        <taxon>eudicotyledons</taxon>
        <taxon>Gunneridae</taxon>
        <taxon>Pentapetalae</taxon>
        <taxon>rosids</taxon>
        <taxon>fabids</taxon>
        <taxon>Oxalidales</taxon>
        <taxon>Cephalotaceae</taxon>
        <taxon>Cephalotus</taxon>
    </lineage>
</organism>
<comment type="caution">
    <text evidence="1">The sequence shown here is derived from an EMBL/GenBank/DDBJ whole genome shotgun (WGS) entry which is preliminary data.</text>
</comment>
<reference evidence="2" key="1">
    <citation type="submission" date="2016-04" db="EMBL/GenBank/DDBJ databases">
        <title>Cephalotus genome sequencing.</title>
        <authorList>
            <person name="Fukushima K."/>
            <person name="Hasebe M."/>
            <person name="Fang X."/>
        </authorList>
    </citation>
    <scope>NUCLEOTIDE SEQUENCE [LARGE SCALE GENOMIC DNA]</scope>
    <source>
        <strain evidence="2">cv. St1</strain>
    </source>
</reference>
<dbReference type="STRING" id="3775.A0A1Q3ASK8"/>
<keyword evidence="2" id="KW-1185">Reference proteome</keyword>
<dbReference type="Pfam" id="PF07107">
    <property type="entry name" value="WI12"/>
    <property type="match status" value="1"/>
</dbReference>
<proteinExistence type="predicted"/>
<dbReference type="Proteomes" id="UP000187406">
    <property type="component" value="Unassembled WGS sequence"/>
</dbReference>
<evidence type="ECO:0000313" key="2">
    <source>
        <dbReference type="Proteomes" id="UP000187406"/>
    </source>
</evidence>
<dbReference type="Gene3D" id="3.10.450.50">
    <property type="match status" value="1"/>
</dbReference>
<dbReference type="PANTHER" id="PTHR33703:SF1">
    <property type="entry name" value="WOUND-INDUCED PROTEIN 1"/>
    <property type="match status" value="1"/>
</dbReference>
<dbReference type="InterPro" id="IPR032710">
    <property type="entry name" value="NTF2-like_dom_sf"/>
</dbReference>
<name>A0A1Q3ASK8_CEPFO</name>
<gene>
    <name evidence="1" type="ORF">CFOL_v3_02187</name>
</gene>